<dbReference type="EMBL" id="FXAM01000001">
    <property type="protein sequence ID" value="SMF95141.1"/>
    <property type="molecule type" value="Genomic_DNA"/>
</dbReference>
<dbReference type="GO" id="GO:0005829">
    <property type="term" value="C:cytosol"/>
    <property type="evidence" value="ECO:0007669"/>
    <property type="project" value="TreeGrafter"/>
</dbReference>
<reference evidence="3 4" key="1">
    <citation type="submission" date="2016-12" db="EMBL/GenBank/DDBJ databases">
        <authorList>
            <person name="Song W.-J."/>
            <person name="Kurnit D.M."/>
        </authorList>
    </citation>
    <scope>NUCLEOTIDE SEQUENCE [LARGE SCALE GENOMIC DNA]</scope>
    <source>
        <strain evidence="3 4">175</strain>
    </source>
</reference>
<protein>
    <submittedName>
        <fullName evidence="3">Transcriptional regulator, XRE family with cupin sensor</fullName>
    </submittedName>
</protein>
<dbReference type="PANTHER" id="PTHR46797:SF1">
    <property type="entry name" value="METHYLPHOSPHONATE SYNTHASE"/>
    <property type="match status" value="1"/>
</dbReference>
<dbReference type="Gene3D" id="1.10.260.40">
    <property type="entry name" value="lambda repressor-like DNA-binding domains"/>
    <property type="match status" value="1"/>
</dbReference>
<dbReference type="Pfam" id="PF07883">
    <property type="entry name" value="Cupin_2"/>
    <property type="match status" value="1"/>
</dbReference>
<dbReference type="PANTHER" id="PTHR46797">
    <property type="entry name" value="HTH-TYPE TRANSCRIPTIONAL REGULATOR"/>
    <property type="match status" value="1"/>
</dbReference>
<dbReference type="Proteomes" id="UP000192923">
    <property type="component" value="Unassembled WGS sequence"/>
</dbReference>
<dbReference type="OrthoDB" id="9792093at2"/>
<dbReference type="GO" id="GO:0003677">
    <property type="term" value="F:DNA binding"/>
    <property type="evidence" value="ECO:0007669"/>
    <property type="project" value="UniProtKB-KW"/>
</dbReference>
<evidence type="ECO:0000313" key="3">
    <source>
        <dbReference type="EMBL" id="SMF95141.1"/>
    </source>
</evidence>
<dbReference type="AlphaFoldDB" id="A0A1Y6CXR2"/>
<evidence type="ECO:0000313" key="4">
    <source>
        <dbReference type="Proteomes" id="UP000192923"/>
    </source>
</evidence>
<dbReference type="InterPro" id="IPR001387">
    <property type="entry name" value="Cro/C1-type_HTH"/>
</dbReference>
<dbReference type="CDD" id="cd00093">
    <property type="entry name" value="HTH_XRE"/>
    <property type="match status" value="1"/>
</dbReference>
<accession>A0A1Y6CXR2</accession>
<proteinExistence type="predicted"/>
<dbReference type="InterPro" id="IPR011051">
    <property type="entry name" value="RmlC_Cupin_sf"/>
</dbReference>
<dbReference type="Pfam" id="PF01381">
    <property type="entry name" value="HTH_3"/>
    <property type="match status" value="1"/>
</dbReference>
<evidence type="ECO:0000256" key="1">
    <source>
        <dbReference type="ARBA" id="ARBA00023125"/>
    </source>
</evidence>
<sequence length="216" mass="23658">MKAAAIGPTTPARTPPAAVAGQETELAGVIGDNLRRFRKQRGWSLEQFGRLAKVSRAMLGQIELSRSVPTITVLWKIARALDVPISALLNRDMQEGPRTIAAGQARIVSSPSGWLRSQALFTPDMAGKVEFYESTLDAWASEAAEPHPQGSRANLVVCQGQLELLIEQKRYPLSAGDAICFAADLPRSYRNPGPTETRFYLVMAYAEPRYRPLPPV</sequence>
<keyword evidence="4" id="KW-1185">Reference proteome</keyword>
<organism evidence="3 4">
    <name type="scientific">Methylomagnum ishizawai</name>
    <dbReference type="NCBI Taxonomy" id="1760988"/>
    <lineage>
        <taxon>Bacteria</taxon>
        <taxon>Pseudomonadati</taxon>
        <taxon>Pseudomonadota</taxon>
        <taxon>Gammaproteobacteria</taxon>
        <taxon>Methylococcales</taxon>
        <taxon>Methylococcaceae</taxon>
        <taxon>Methylomagnum</taxon>
    </lineage>
</organism>
<dbReference type="STRING" id="1760988.SAMN02949497_2487"/>
<name>A0A1Y6CXR2_9GAMM</name>
<dbReference type="RefSeq" id="WP_085213114.1">
    <property type="nucleotide sequence ID" value="NZ_FXAM01000001.1"/>
</dbReference>
<dbReference type="Gene3D" id="2.60.120.10">
    <property type="entry name" value="Jelly Rolls"/>
    <property type="match status" value="1"/>
</dbReference>
<gene>
    <name evidence="3" type="ORF">SAMN02949497_2487</name>
</gene>
<evidence type="ECO:0000259" key="2">
    <source>
        <dbReference type="PROSITE" id="PS50943"/>
    </source>
</evidence>
<dbReference type="SUPFAM" id="SSF51182">
    <property type="entry name" value="RmlC-like cupins"/>
    <property type="match status" value="1"/>
</dbReference>
<feature type="domain" description="HTH cro/C1-type" evidence="2">
    <location>
        <begin position="34"/>
        <end position="88"/>
    </location>
</feature>
<keyword evidence="1" id="KW-0238">DNA-binding</keyword>
<dbReference type="CDD" id="cd02209">
    <property type="entry name" value="cupin_XRE_C"/>
    <property type="match status" value="1"/>
</dbReference>
<dbReference type="SMART" id="SM00530">
    <property type="entry name" value="HTH_XRE"/>
    <property type="match status" value="1"/>
</dbReference>
<dbReference type="GO" id="GO:0003700">
    <property type="term" value="F:DNA-binding transcription factor activity"/>
    <property type="evidence" value="ECO:0007669"/>
    <property type="project" value="TreeGrafter"/>
</dbReference>
<dbReference type="InterPro" id="IPR014710">
    <property type="entry name" value="RmlC-like_jellyroll"/>
</dbReference>
<dbReference type="InterPro" id="IPR010982">
    <property type="entry name" value="Lambda_DNA-bd_dom_sf"/>
</dbReference>
<dbReference type="InterPro" id="IPR050807">
    <property type="entry name" value="TransReg_Diox_bact_type"/>
</dbReference>
<dbReference type="PROSITE" id="PS50943">
    <property type="entry name" value="HTH_CROC1"/>
    <property type="match status" value="1"/>
</dbReference>
<dbReference type="SUPFAM" id="SSF47413">
    <property type="entry name" value="lambda repressor-like DNA-binding domains"/>
    <property type="match status" value="1"/>
</dbReference>
<dbReference type="InterPro" id="IPR013096">
    <property type="entry name" value="Cupin_2"/>
</dbReference>